<proteinExistence type="predicted"/>
<dbReference type="Proteomes" id="UP000603457">
    <property type="component" value="Unassembled WGS sequence"/>
</dbReference>
<sequence>MTITLEDKAYFLMDKSDYLLHTLALGLAVQEINRLTGSDEESCLEYLRQAAEVQAKKLLVTGAEVSHIYVHDRDTPENKILAAIVDDKSVLRVF</sequence>
<evidence type="ECO:0000313" key="2">
    <source>
        <dbReference type="Proteomes" id="UP000603457"/>
    </source>
</evidence>
<evidence type="ECO:0000313" key="1">
    <source>
        <dbReference type="EMBL" id="MBD2592873.1"/>
    </source>
</evidence>
<protein>
    <submittedName>
        <fullName evidence="1">Uncharacterized protein</fullName>
    </submittedName>
</protein>
<name>A0ABR8FRP3_9NOSO</name>
<keyword evidence="2" id="KW-1185">Reference proteome</keyword>
<reference evidence="1 2" key="1">
    <citation type="journal article" date="2020" name="ISME J.">
        <title>Comparative genomics reveals insights into cyanobacterial evolution and habitat adaptation.</title>
        <authorList>
            <person name="Chen M.Y."/>
            <person name="Teng W.K."/>
            <person name="Zhao L."/>
            <person name="Hu C.X."/>
            <person name="Zhou Y.K."/>
            <person name="Han B.P."/>
            <person name="Song L.R."/>
            <person name="Shu W.S."/>
        </authorList>
    </citation>
    <scope>NUCLEOTIDE SEQUENCE [LARGE SCALE GENOMIC DNA]</scope>
    <source>
        <strain evidence="1 2">FACHB-130</strain>
    </source>
</reference>
<organism evidence="1 2">
    <name type="scientific">Nostoc spongiaeforme FACHB-130</name>
    <dbReference type="NCBI Taxonomy" id="1357510"/>
    <lineage>
        <taxon>Bacteria</taxon>
        <taxon>Bacillati</taxon>
        <taxon>Cyanobacteriota</taxon>
        <taxon>Cyanophyceae</taxon>
        <taxon>Nostocales</taxon>
        <taxon>Nostocaceae</taxon>
        <taxon>Nostoc</taxon>
    </lineage>
</organism>
<dbReference type="EMBL" id="JACJTB010000001">
    <property type="protein sequence ID" value="MBD2592873.1"/>
    <property type="molecule type" value="Genomic_DNA"/>
</dbReference>
<comment type="caution">
    <text evidence="1">The sequence shown here is derived from an EMBL/GenBank/DDBJ whole genome shotgun (WGS) entry which is preliminary data.</text>
</comment>
<accession>A0ABR8FRP3</accession>
<dbReference type="RefSeq" id="WP_190965863.1">
    <property type="nucleotide sequence ID" value="NZ_JACJTB010000001.1"/>
</dbReference>
<gene>
    <name evidence="1" type="ORF">H6G74_00845</name>
</gene>